<dbReference type="RefSeq" id="XP_040806543.1">
    <property type="nucleotide sequence ID" value="XM_040939061.1"/>
</dbReference>
<organism evidence="2 3">
    <name type="scientific">Aspergillus fijiensis CBS 313.89</name>
    <dbReference type="NCBI Taxonomy" id="1448319"/>
    <lineage>
        <taxon>Eukaryota</taxon>
        <taxon>Fungi</taxon>
        <taxon>Dikarya</taxon>
        <taxon>Ascomycota</taxon>
        <taxon>Pezizomycotina</taxon>
        <taxon>Eurotiomycetes</taxon>
        <taxon>Eurotiomycetidae</taxon>
        <taxon>Eurotiales</taxon>
        <taxon>Aspergillaceae</taxon>
        <taxon>Aspergillus</taxon>
    </lineage>
</organism>
<protein>
    <submittedName>
        <fullName evidence="2">Uncharacterized protein</fullName>
    </submittedName>
</protein>
<keyword evidence="3" id="KW-1185">Reference proteome</keyword>
<dbReference type="AlphaFoldDB" id="A0A8G1W4A3"/>
<feature type="compositionally biased region" description="Basic and acidic residues" evidence="1">
    <location>
        <begin position="137"/>
        <end position="150"/>
    </location>
</feature>
<dbReference type="VEuPathDB" id="FungiDB:BO72DRAFT_1274"/>
<proteinExistence type="predicted"/>
<reference evidence="2 3" key="1">
    <citation type="submission" date="2018-02" db="EMBL/GenBank/DDBJ databases">
        <title>The genomes of Aspergillus section Nigri reveals drivers in fungal speciation.</title>
        <authorList>
            <consortium name="DOE Joint Genome Institute"/>
            <person name="Vesth T.C."/>
            <person name="Nybo J."/>
            <person name="Theobald S."/>
            <person name="Brandl J."/>
            <person name="Frisvad J.C."/>
            <person name="Nielsen K.F."/>
            <person name="Lyhne E.K."/>
            <person name="Kogle M.E."/>
            <person name="Kuo A."/>
            <person name="Riley R."/>
            <person name="Clum A."/>
            <person name="Nolan M."/>
            <person name="Lipzen A."/>
            <person name="Salamov A."/>
            <person name="Henrissat B."/>
            <person name="Wiebenga A."/>
            <person name="De vries R.P."/>
            <person name="Grigoriev I.V."/>
            <person name="Mortensen U.H."/>
            <person name="Andersen M.R."/>
            <person name="Baker S.E."/>
        </authorList>
    </citation>
    <scope>NUCLEOTIDE SEQUENCE [LARGE SCALE GENOMIC DNA]</scope>
    <source>
        <strain evidence="2 3">CBS 313.89</strain>
    </source>
</reference>
<sequence>MWPIHPTSRTMSGGSGSSIERMCGLLGVSHRLRSSSLSVPIGGLTTPSKLSQGHEQPQPSRLLPATRPRGTVPARAPYLTRLSCTPVDRVGDPPRWTGSAVLPPPPPPPPSLPPEPQPNLTYERRVPITTRDPTVLDDWRDPNVSMKKEG</sequence>
<feature type="region of interest" description="Disordered" evidence="1">
    <location>
        <begin position="39"/>
        <end position="150"/>
    </location>
</feature>
<evidence type="ECO:0000313" key="2">
    <source>
        <dbReference type="EMBL" id="RAK82533.1"/>
    </source>
</evidence>
<evidence type="ECO:0000256" key="1">
    <source>
        <dbReference type="SAM" id="MobiDB-lite"/>
    </source>
</evidence>
<feature type="compositionally biased region" description="Polar residues" evidence="1">
    <location>
        <begin position="45"/>
        <end position="59"/>
    </location>
</feature>
<dbReference type="GeneID" id="63856394"/>
<gene>
    <name evidence="2" type="ORF">BO72DRAFT_1274</name>
</gene>
<accession>A0A8G1W4A3</accession>
<dbReference type="Proteomes" id="UP000249789">
    <property type="component" value="Unassembled WGS sequence"/>
</dbReference>
<dbReference type="EMBL" id="KZ824621">
    <property type="protein sequence ID" value="RAK82533.1"/>
    <property type="molecule type" value="Genomic_DNA"/>
</dbReference>
<evidence type="ECO:0000313" key="3">
    <source>
        <dbReference type="Proteomes" id="UP000249789"/>
    </source>
</evidence>
<name>A0A8G1W4A3_9EURO</name>
<feature type="compositionally biased region" description="Pro residues" evidence="1">
    <location>
        <begin position="102"/>
        <end position="117"/>
    </location>
</feature>